<keyword evidence="2" id="KW-0560">Oxidoreductase</keyword>
<dbReference type="InterPro" id="IPR002347">
    <property type="entry name" value="SDR_fam"/>
</dbReference>
<dbReference type="Gene3D" id="3.40.50.720">
    <property type="entry name" value="NAD(P)-binding Rossmann-like Domain"/>
    <property type="match status" value="1"/>
</dbReference>
<dbReference type="Pfam" id="PF00106">
    <property type="entry name" value="adh_short"/>
    <property type="match status" value="1"/>
</dbReference>
<comment type="similarity">
    <text evidence="1">Belongs to the short-chain dehydrogenases/reductases (SDR) family.</text>
</comment>
<gene>
    <name evidence="3" type="ORF">LCGC14_2700260</name>
</gene>
<dbReference type="PANTHER" id="PTHR44169:SF6">
    <property type="entry name" value="NADPH-DEPENDENT 1-ACYLDIHYDROXYACETONE PHOSPHATE REDUCTASE"/>
    <property type="match status" value="1"/>
</dbReference>
<sequence length="123" mass="13473">MAKQSVLITGSNSGIGRATAELLAGRGYRVLATMRNLDKGRDLAEAAKKNGWDLTLLSLDVCKDDSVREAFRQAGEVDVLINNAGFEVFGPLEEAKYVEYLDNVRESGWHLLKLTGKGLEMKS</sequence>
<evidence type="ECO:0000256" key="1">
    <source>
        <dbReference type="ARBA" id="ARBA00006484"/>
    </source>
</evidence>
<feature type="non-terminal residue" evidence="3">
    <location>
        <position position="123"/>
    </location>
</feature>
<organism evidence="3">
    <name type="scientific">marine sediment metagenome</name>
    <dbReference type="NCBI Taxonomy" id="412755"/>
    <lineage>
        <taxon>unclassified sequences</taxon>
        <taxon>metagenomes</taxon>
        <taxon>ecological metagenomes</taxon>
    </lineage>
</organism>
<dbReference type="GO" id="GO:0016491">
    <property type="term" value="F:oxidoreductase activity"/>
    <property type="evidence" value="ECO:0007669"/>
    <property type="project" value="UniProtKB-KW"/>
</dbReference>
<dbReference type="PANTHER" id="PTHR44169">
    <property type="entry name" value="NADPH-DEPENDENT 1-ACYLDIHYDROXYACETONE PHOSPHATE REDUCTASE"/>
    <property type="match status" value="1"/>
</dbReference>
<dbReference type="AlphaFoldDB" id="A0A0F9BQ79"/>
<evidence type="ECO:0008006" key="4">
    <source>
        <dbReference type="Google" id="ProtNLM"/>
    </source>
</evidence>
<evidence type="ECO:0000313" key="3">
    <source>
        <dbReference type="EMBL" id="KKK92704.1"/>
    </source>
</evidence>
<reference evidence="3" key="1">
    <citation type="journal article" date="2015" name="Nature">
        <title>Complex archaea that bridge the gap between prokaryotes and eukaryotes.</title>
        <authorList>
            <person name="Spang A."/>
            <person name="Saw J.H."/>
            <person name="Jorgensen S.L."/>
            <person name="Zaremba-Niedzwiedzka K."/>
            <person name="Martijn J."/>
            <person name="Lind A.E."/>
            <person name="van Eijk R."/>
            <person name="Schleper C."/>
            <person name="Guy L."/>
            <person name="Ettema T.J."/>
        </authorList>
    </citation>
    <scope>NUCLEOTIDE SEQUENCE</scope>
</reference>
<evidence type="ECO:0000256" key="2">
    <source>
        <dbReference type="ARBA" id="ARBA00023002"/>
    </source>
</evidence>
<dbReference type="SUPFAM" id="SSF51735">
    <property type="entry name" value="NAD(P)-binding Rossmann-fold domains"/>
    <property type="match status" value="1"/>
</dbReference>
<accession>A0A0F9BQ79</accession>
<dbReference type="PRINTS" id="PR00081">
    <property type="entry name" value="GDHRDH"/>
</dbReference>
<dbReference type="EMBL" id="LAZR01048098">
    <property type="protein sequence ID" value="KKK92704.1"/>
    <property type="molecule type" value="Genomic_DNA"/>
</dbReference>
<protein>
    <recommendedName>
        <fullName evidence="4">Short-chain dehydrogenase/reductase SDR</fullName>
    </recommendedName>
</protein>
<proteinExistence type="inferred from homology"/>
<comment type="caution">
    <text evidence="3">The sequence shown here is derived from an EMBL/GenBank/DDBJ whole genome shotgun (WGS) entry which is preliminary data.</text>
</comment>
<dbReference type="InterPro" id="IPR036291">
    <property type="entry name" value="NAD(P)-bd_dom_sf"/>
</dbReference>
<name>A0A0F9BQ79_9ZZZZ</name>